<evidence type="ECO:0000256" key="1">
    <source>
        <dbReference type="SAM" id="Phobius"/>
    </source>
</evidence>
<dbReference type="Proteomes" id="UP000292085">
    <property type="component" value="Unassembled WGS sequence"/>
</dbReference>
<evidence type="ECO:0000313" key="2">
    <source>
        <dbReference type="EMBL" id="RZF64142.1"/>
    </source>
</evidence>
<accession>A0A4Q6Y1R7</accession>
<dbReference type="EMBL" id="SGIS01000017">
    <property type="protein sequence ID" value="RZF64142.1"/>
    <property type="molecule type" value="Genomic_DNA"/>
</dbReference>
<comment type="caution">
    <text evidence="2">The sequence shown here is derived from an EMBL/GenBank/DDBJ whole genome shotgun (WGS) entry which is preliminary data.</text>
</comment>
<name>A0A4Q6Y1R7_9SPHN</name>
<feature type="transmembrane region" description="Helical" evidence="1">
    <location>
        <begin position="112"/>
        <end position="131"/>
    </location>
</feature>
<dbReference type="AlphaFoldDB" id="A0A4Q6Y1R7"/>
<reference evidence="2 3" key="1">
    <citation type="submission" date="2019-02" db="EMBL/GenBank/DDBJ databases">
        <authorList>
            <person name="Li Y."/>
        </authorList>
    </citation>
    <scope>NUCLEOTIDE SEQUENCE [LARGE SCALE GENOMIC DNA]</scope>
    <source>
        <strain evidence="2 3">3-7</strain>
    </source>
</reference>
<keyword evidence="1" id="KW-0812">Transmembrane</keyword>
<feature type="transmembrane region" description="Helical" evidence="1">
    <location>
        <begin position="50"/>
        <end position="66"/>
    </location>
</feature>
<keyword evidence="1" id="KW-0472">Membrane</keyword>
<dbReference type="RefSeq" id="WP_130157898.1">
    <property type="nucleotide sequence ID" value="NZ_SGIS01000017.1"/>
</dbReference>
<dbReference type="OrthoDB" id="7567929at2"/>
<sequence length="139" mass="15073">MPGFFKRLYSPLLFDGLFAASGTFAVIGIMLNTSRAYPPIAPAAQPPIKGAAIIGAIFVAGLLAIFSTRHDQKHADDFLFRTLTKSAFIAMFTVFFTLALWQMLFTASLGGVSMHATIGVLIASWSLAYFYTRIRGTGL</sequence>
<proteinExistence type="predicted"/>
<keyword evidence="3" id="KW-1185">Reference proteome</keyword>
<feature type="transmembrane region" description="Helical" evidence="1">
    <location>
        <begin position="12"/>
        <end position="30"/>
    </location>
</feature>
<organism evidence="2 3">
    <name type="scientific">Sphingomonas populi</name>
    <dbReference type="NCBI Taxonomy" id="2484750"/>
    <lineage>
        <taxon>Bacteria</taxon>
        <taxon>Pseudomonadati</taxon>
        <taxon>Pseudomonadota</taxon>
        <taxon>Alphaproteobacteria</taxon>
        <taxon>Sphingomonadales</taxon>
        <taxon>Sphingomonadaceae</taxon>
        <taxon>Sphingomonas</taxon>
    </lineage>
</organism>
<feature type="transmembrane region" description="Helical" evidence="1">
    <location>
        <begin position="87"/>
        <end position="106"/>
    </location>
</feature>
<evidence type="ECO:0000313" key="3">
    <source>
        <dbReference type="Proteomes" id="UP000292085"/>
    </source>
</evidence>
<gene>
    <name evidence="2" type="ORF">EWE75_12405</name>
</gene>
<protein>
    <submittedName>
        <fullName evidence="2">Uncharacterized protein</fullName>
    </submittedName>
</protein>
<keyword evidence="1" id="KW-1133">Transmembrane helix</keyword>